<evidence type="ECO:0000313" key="10">
    <source>
        <dbReference type="Proteomes" id="UP000439903"/>
    </source>
</evidence>
<evidence type="ECO:0000256" key="1">
    <source>
        <dbReference type="ARBA" id="ARBA00004141"/>
    </source>
</evidence>
<feature type="transmembrane region" description="Helical" evidence="7">
    <location>
        <begin position="871"/>
        <end position="894"/>
    </location>
</feature>
<dbReference type="PANTHER" id="PTHR10582:SF2">
    <property type="entry name" value="INACTIVE"/>
    <property type="match status" value="1"/>
</dbReference>
<dbReference type="SUPFAM" id="SSF82171">
    <property type="entry name" value="DPP6 N-terminal domain-like"/>
    <property type="match status" value="1"/>
</dbReference>
<dbReference type="OrthoDB" id="2352140at2759"/>
<evidence type="ECO:0000256" key="2">
    <source>
        <dbReference type="ARBA" id="ARBA00022692"/>
    </source>
</evidence>
<sequence>MESSTSSSTKPKPTFQLQSQDEHKIVHVPSSRHSRRLSIERPHNGKPISKIICSPKMKYAGTWSNDDKSVILWSIVTGQQRLKYENEISRTSITEPNTLSAVSDNMHVVIKTNSYHLNFEMFEMMNKQKPSLRFPNSRNVIDRSEFTRNGDFVTVSSFPSYRAFIFTPTTPSDSTSEIEWILTSMLELSYFSDSFITIYGNLILFNDKTFQLINWNIETLKLQTNCPIDWSYVPDLVEVTEDEELLGICAKNYTEQDDEPGTSRIYVYSTMNGMNLATYDYDSSISIDKIYFIAHEIGERLLVISHNTENEITRDLFDPYTLENPVNAENLFENGVTIQNPYIIKFSQVIGLIDGSISIYREFIRNNWVDYLRGQLNDYNKLFTLYDRKAMYEMIKKAMNIESYGSRYNIDHLEQEETYKGRLLKWVLDCQFLKSFILKAFHFNHEGNEWLPVQGKSQRNIFPNFNSEIQNRPQYIIQCKILDNDDLFMITTFGVLIWTVIPDKGIRLLYYWGNEDFYYQELTYTKLSYSDTFAKRILPPPEFDIVIKFKELSFGPEGSKDVSYFFKELIEDYITNKFSIIYYGSIIMNSLVKMNADLMIEKLCESCFEFNFKPNSDINNISTSNIQLLSIIVQIFPELLQKDPNYLAGFLSRTAFVIPFIDQSPLRVREKPSIFHSSHLYQHGTYNYLSKTSIINIFISRIYERWKHFQYDQYKHRFDNNKNFSIYSFIETYIIIPFQNWYDYYNFDKNITIKLLLPLPKFISYPESYNTWSELWNPLPSNFIRSIDGELYKYWNCEALLNFKWNTYGRKYYLTIWLFYTILLGCFTMAATKSNAISLNSLTSLLQATFIFGIWHLMIEFKKFTYSPLNYITDFWNLCDFCVILFPVITSILWLQNGSVSTWLLAASSLLLELKFILFFRTIEPIGIYIALIISVAKRILVFLIIMGFIITAFAHSFLLLLRPTSDISSEGPSYSATGMNGVEENDQSVNADNNYNIFSTLGDAIFATYMMLIGNFTSISQSALRYNPFLTFLVVSFSFFTILYLLNLFIGILSKMINETNYEESFLIHKAKVLAEIELFYMLPHQRRKKNWFPEIIFYTVHVNKLRNLVRIIQNDKWNGFEKPYLSPAILKVIKVEYDNFSKNKQVEIEIGEIKELIMRLRDDVGEIDE</sequence>
<keyword evidence="4 7" id="KW-1133">Transmembrane helix</keyword>
<accession>A0A8H4ELS4</accession>
<evidence type="ECO:0000259" key="8">
    <source>
        <dbReference type="Pfam" id="PF00520"/>
    </source>
</evidence>
<dbReference type="GO" id="GO:0005886">
    <property type="term" value="C:plasma membrane"/>
    <property type="evidence" value="ECO:0007669"/>
    <property type="project" value="TreeGrafter"/>
</dbReference>
<reference evidence="9 10" key="1">
    <citation type="journal article" date="2019" name="Environ. Microbiol.">
        <title>At the nexus of three kingdoms: the genome of the mycorrhizal fungus Gigaspora margarita provides insights into plant, endobacterial and fungal interactions.</title>
        <authorList>
            <person name="Venice F."/>
            <person name="Ghignone S."/>
            <person name="Salvioli di Fossalunga A."/>
            <person name="Amselem J."/>
            <person name="Novero M."/>
            <person name="Xianan X."/>
            <person name="Sedzielewska Toro K."/>
            <person name="Morin E."/>
            <person name="Lipzen A."/>
            <person name="Grigoriev I.V."/>
            <person name="Henrissat B."/>
            <person name="Martin F.M."/>
            <person name="Bonfante P."/>
        </authorList>
    </citation>
    <scope>NUCLEOTIDE SEQUENCE [LARGE SCALE GENOMIC DNA]</scope>
    <source>
        <strain evidence="9 10">BEG34</strain>
    </source>
</reference>
<feature type="transmembrane region" description="Helical" evidence="7">
    <location>
        <begin position="1030"/>
        <end position="1055"/>
    </location>
</feature>
<feature type="transmembrane region" description="Helical" evidence="7">
    <location>
        <begin position="812"/>
        <end position="831"/>
    </location>
</feature>
<keyword evidence="5 7" id="KW-0472">Membrane</keyword>
<protein>
    <submittedName>
        <fullName evidence="9">Transient receptor potential cation channel subfamily a member 1-like</fullName>
    </submittedName>
</protein>
<feature type="transmembrane region" description="Helical" evidence="7">
    <location>
        <begin position="837"/>
        <end position="859"/>
    </location>
</feature>
<feature type="domain" description="Ion transport" evidence="8">
    <location>
        <begin position="812"/>
        <end position="1062"/>
    </location>
</feature>
<dbReference type="Pfam" id="PF00520">
    <property type="entry name" value="Ion_trans"/>
    <property type="match status" value="1"/>
</dbReference>
<feature type="compositionally biased region" description="Low complexity" evidence="6">
    <location>
        <begin position="1"/>
        <end position="14"/>
    </location>
</feature>
<evidence type="ECO:0000256" key="5">
    <source>
        <dbReference type="ARBA" id="ARBA00023136"/>
    </source>
</evidence>
<feature type="region of interest" description="Disordered" evidence="6">
    <location>
        <begin position="1"/>
        <end position="21"/>
    </location>
</feature>
<dbReference type="Proteomes" id="UP000439903">
    <property type="component" value="Unassembled WGS sequence"/>
</dbReference>
<feature type="transmembrane region" description="Helical" evidence="7">
    <location>
        <begin position="940"/>
        <end position="962"/>
    </location>
</feature>
<name>A0A8H4ELS4_GIGMA</name>
<evidence type="ECO:0000256" key="3">
    <source>
        <dbReference type="ARBA" id="ARBA00022737"/>
    </source>
</evidence>
<feature type="transmembrane region" description="Helical" evidence="7">
    <location>
        <begin position="998"/>
        <end position="1018"/>
    </location>
</feature>
<evidence type="ECO:0000256" key="7">
    <source>
        <dbReference type="SAM" id="Phobius"/>
    </source>
</evidence>
<keyword evidence="10" id="KW-1185">Reference proteome</keyword>
<comment type="subcellular location">
    <subcellularLocation>
        <location evidence="1">Membrane</location>
        <topology evidence="1">Multi-pass membrane protein</topology>
    </subcellularLocation>
</comment>
<keyword evidence="9" id="KW-0675">Receptor</keyword>
<evidence type="ECO:0000313" key="9">
    <source>
        <dbReference type="EMBL" id="KAF0512893.1"/>
    </source>
</evidence>
<dbReference type="GO" id="GO:0098703">
    <property type="term" value="P:calcium ion import across plasma membrane"/>
    <property type="evidence" value="ECO:0007669"/>
    <property type="project" value="TreeGrafter"/>
</dbReference>
<dbReference type="PANTHER" id="PTHR10582">
    <property type="entry name" value="TRANSIENT RECEPTOR POTENTIAL ION CHANNEL PROTEIN"/>
    <property type="match status" value="1"/>
</dbReference>
<evidence type="ECO:0000256" key="4">
    <source>
        <dbReference type="ARBA" id="ARBA00022989"/>
    </source>
</evidence>
<dbReference type="EMBL" id="WTPW01000419">
    <property type="protein sequence ID" value="KAF0512893.1"/>
    <property type="molecule type" value="Genomic_DNA"/>
</dbReference>
<proteinExistence type="predicted"/>
<dbReference type="InterPro" id="IPR005821">
    <property type="entry name" value="Ion_trans_dom"/>
</dbReference>
<gene>
    <name evidence="9" type="ORF">F8M41_017883</name>
</gene>
<dbReference type="AlphaFoldDB" id="A0A8H4ELS4"/>
<evidence type="ECO:0000256" key="6">
    <source>
        <dbReference type="SAM" id="MobiDB-lite"/>
    </source>
</evidence>
<keyword evidence="3" id="KW-0677">Repeat</keyword>
<organism evidence="9 10">
    <name type="scientific">Gigaspora margarita</name>
    <dbReference type="NCBI Taxonomy" id="4874"/>
    <lineage>
        <taxon>Eukaryota</taxon>
        <taxon>Fungi</taxon>
        <taxon>Fungi incertae sedis</taxon>
        <taxon>Mucoromycota</taxon>
        <taxon>Glomeromycotina</taxon>
        <taxon>Glomeromycetes</taxon>
        <taxon>Diversisporales</taxon>
        <taxon>Gigasporaceae</taxon>
        <taxon>Gigaspora</taxon>
    </lineage>
</organism>
<dbReference type="InterPro" id="IPR024862">
    <property type="entry name" value="TRPV"/>
</dbReference>
<dbReference type="GO" id="GO:0005216">
    <property type="term" value="F:monoatomic ion channel activity"/>
    <property type="evidence" value="ECO:0007669"/>
    <property type="project" value="InterPro"/>
</dbReference>
<comment type="caution">
    <text evidence="9">The sequence shown here is derived from an EMBL/GenBank/DDBJ whole genome shotgun (WGS) entry which is preliminary data.</text>
</comment>
<keyword evidence="2 7" id="KW-0812">Transmembrane</keyword>